<feature type="transmembrane region" description="Helical" evidence="7">
    <location>
        <begin position="177"/>
        <end position="199"/>
    </location>
</feature>
<dbReference type="Proteomes" id="UP001499863">
    <property type="component" value="Unassembled WGS sequence"/>
</dbReference>
<keyword evidence="3" id="KW-1003">Cell membrane</keyword>
<dbReference type="InterPro" id="IPR011701">
    <property type="entry name" value="MFS"/>
</dbReference>
<keyword evidence="4 7" id="KW-0812">Transmembrane</keyword>
<evidence type="ECO:0000256" key="3">
    <source>
        <dbReference type="ARBA" id="ARBA00022475"/>
    </source>
</evidence>
<comment type="caution">
    <text evidence="8">The sequence shown here is derived from an EMBL/GenBank/DDBJ whole genome shotgun (WGS) entry which is preliminary data.</text>
</comment>
<feature type="transmembrane region" description="Helical" evidence="7">
    <location>
        <begin position="61"/>
        <end position="79"/>
    </location>
</feature>
<evidence type="ECO:0000256" key="2">
    <source>
        <dbReference type="ARBA" id="ARBA00022448"/>
    </source>
</evidence>
<comment type="subcellular location">
    <subcellularLocation>
        <location evidence="1">Cell membrane</location>
        <topology evidence="1">Multi-pass membrane protein</topology>
    </subcellularLocation>
</comment>
<evidence type="ECO:0000256" key="6">
    <source>
        <dbReference type="ARBA" id="ARBA00023136"/>
    </source>
</evidence>
<feature type="transmembrane region" description="Helical" evidence="7">
    <location>
        <begin position="294"/>
        <end position="314"/>
    </location>
</feature>
<protein>
    <submittedName>
        <fullName evidence="8">MFS transporter</fullName>
    </submittedName>
</protein>
<reference evidence="9" key="1">
    <citation type="journal article" date="2019" name="Int. J. Syst. Evol. Microbiol.">
        <title>The Global Catalogue of Microorganisms (GCM) 10K type strain sequencing project: providing services to taxonomists for standard genome sequencing and annotation.</title>
        <authorList>
            <consortium name="The Broad Institute Genomics Platform"/>
            <consortium name="The Broad Institute Genome Sequencing Center for Infectious Disease"/>
            <person name="Wu L."/>
            <person name="Ma J."/>
        </authorList>
    </citation>
    <scope>NUCLEOTIDE SEQUENCE [LARGE SCALE GENOMIC DNA]</scope>
    <source>
        <strain evidence="9">JCM 12393</strain>
    </source>
</reference>
<dbReference type="Pfam" id="PF07690">
    <property type="entry name" value="MFS_1"/>
    <property type="match status" value="1"/>
</dbReference>
<dbReference type="RefSeq" id="WP_344337667.1">
    <property type="nucleotide sequence ID" value="NZ_BAAAKJ010000216.1"/>
</dbReference>
<name>A0ABP4IZM5_9ACTN</name>
<evidence type="ECO:0000256" key="1">
    <source>
        <dbReference type="ARBA" id="ARBA00004651"/>
    </source>
</evidence>
<evidence type="ECO:0000313" key="8">
    <source>
        <dbReference type="EMBL" id="GAA1399514.1"/>
    </source>
</evidence>
<accession>A0ABP4IZM5</accession>
<evidence type="ECO:0000256" key="4">
    <source>
        <dbReference type="ARBA" id="ARBA00022692"/>
    </source>
</evidence>
<feature type="transmembrane region" description="Helical" evidence="7">
    <location>
        <begin position="320"/>
        <end position="340"/>
    </location>
</feature>
<dbReference type="PANTHER" id="PTHR23517:SF2">
    <property type="entry name" value="MULTIDRUG RESISTANCE PROTEIN MDTH"/>
    <property type="match status" value="1"/>
</dbReference>
<evidence type="ECO:0000256" key="5">
    <source>
        <dbReference type="ARBA" id="ARBA00022989"/>
    </source>
</evidence>
<feature type="transmembrane region" description="Helical" evidence="7">
    <location>
        <begin position="115"/>
        <end position="132"/>
    </location>
</feature>
<evidence type="ECO:0000313" key="9">
    <source>
        <dbReference type="Proteomes" id="UP001499863"/>
    </source>
</evidence>
<gene>
    <name evidence="8" type="ORF">GCM10009639_39420</name>
</gene>
<feature type="transmembrane region" description="Helical" evidence="7">
    <location>
        <begin position="261"/>
        <end position="282"/>
    </location>
</feature>
<keyword evidence="2" id="KW-0813">Transport</keyword>
<keyword evidence="6 7" id="KW-0472">Membrane</keyword>
<feature type="transmembrane region" description="Helical" evidence="7">
    <location>
        <begin position="230"/>
        <end position="255"/>
    </location>
</feature>
<organism evidence="8 9">
    <name type="scientific">Kitasatospora putterlickiae</name>
    <dbReference type="NCBI Taxonomy" id="221725"/>
    <lineage>
        <taxon>Bacteria</taxon>
        <taxon>Bacillati</taxon>
        <taxon>Actinomycetota</taxon>
        <taxon>Actinomycetes</taxon>
        <taxon>Kitasatosporales</taxon>
        <taxon>Streptomycetaceae</taxon>
        <taxon>Kitasatospora</taxon>
    </lineage>
</organism>
<dbReference type="InterPro" id="IPR050171">
    <property type="entry name" value="MFS_Transporters"/>
</dbReference>
<feature type="transmembrane region" description="Helical" evidence="7">
    <location>
        <begin position="152"/>
        <end position="171"/>
    </location>
</feature>
<proteinExistence type="predicted"/>
<sequence length="428" mass="42737">MTSSTSAGARPRVLGRRLLPAEPLLRRLVLMSLVNAVGDGLFVTVNVLFFTRSLGLTPGSVALGLTVAGVCGVFAGVPMGRLADRVGSRRLLLVLGPLEAAAVLGYAFVRSFAAFVLLACAATVLSRGAAAVRSGLIARALPAEGQVRSRALLRSVANAGLVVGSGGAAIALQADSYAGYVTMLVLDAASFLGVTALLAGLPADSTPAPGGEARAGVAGGRRTALGDRRYLLVTALHAVLELQLAVLTVGLPLWIVLGTEAPAATVAAVNVVNCLLVVLFQVRASRGVTDVPSAARACARGALLLAAGCLGYAAAQYGPAWAAATALLAGALVHSLGELLTSAGGWTLSLDLADARAHGEYQGVFLSGQAAAHVIGPLVVTLTAVDHGAVGWMVLAGLFALAGPALPPVVRGAAVTRGAVGASAPGRP</sequence>
<dbReference type="Gene3D" id="1.20.1250.20">
    <property type="entry name" value="MFS general substrate transporter like domains"/>
    <property type="match status" value="1"/>
</dbReference>
<dbReference type="SUPFAM" id="SSF103473">
    <property type="entry name" value="MFS general substrate transporter"/>
    <property type="match status" value="1"/>
</dbReference>
<dbReference type="InterPro" id="IPR036259">
    <property type="entry name" value="MFS_trans_sf"/>
</dbReference>
<dbReference type="EMBL" id="BAAAKJ010000216">
    <property type="protein sequence ID" value="GAA1399514.1"/>
    <property type="molecule type" value="Genomic_DNA"/>
</dbReference>
<feature type="transmembrane region" description="Helical" evidence="7">
    <location>
        <begin position="28"/>
        <end position="49"/>
    </location>
</feature>
<keyword evidence="5 7" id="KW-1133">Transmembrane helix</keyword>
<evidence type="ECO:0000256" key="7">
    <source>
        <dbReference type="SAM" id="Phobius"/>
    </source>
</evidence>
<feature type="transmembrane region" description="Helical" evidence="7">
    <location>
        <begin position="91"/>
        <end position="109"/>
    </location>
</feature>
<keyword evidence="9" id="KW-1185">Reference proteome</keyword>
<dbReference type="PANTHER" id="PTHR23517">
    <property type="entry name" value="RESISTANCE PROTEIN MDTM, PUTATIVE-RELATED-RELATED"/>
    <property type="match status" value="1"/>
</dbReference>